<organism evidence="2 3">
    <name type="scientific">Algoriphagus namhaensis</name>
    <dbReference type="NCBI Taxonomy" id="915353"/>
    <lineage>
        <taxon>Bacteria</taxon>
        <taxon>Pseudomonadati</taxon>
        <taxon>Bacteroidota</taxon>
        <taxon>Cytophagia</taxon>
        <taxon>Cytophagales</taxon>
        <taxon>Cyclobacteriaceae</taxon>
        <taxon>Algoriphagus</taxon>
    </lineage>
</organism>
<name>A0ABV8AP54_9BACT</name>
<evidence type="ECO:0000313" key="2">
    <source>
        <dbReference type="EMBL" id="MFC3879793.1"/>
    </source>
</evidence>
<gene>
    <name evidence="2" type="ORF">ACFOSV_06380</name>
</gene>
<dbReference type="Proteomes" id="UP001595805">
    <property type="component" value="Unassembled WGS sequence"/>
</dbReference>
<protein>
    <recommendedName>
        <fullName evidence="4">DUF3575 domain-containing protein</fullName>
    </recommendedName>
</protein>
<reference evidence="3" key="1">
    <citation type="journal article" date="2019" name="Int. J. Syst. Evol. Microbiol.">
        <title>The Global Catalogue of Microorganisms (GCM) 10K type strain sequencing project: providing services to taxonomists for standard genome sequencing and annotation.</title>
        <authorList>
            <consortium name="The Broad Institute Genomics Platform"/>
            <consortium name="The Broad Institute Genome Sequencing Center for Infectious Disease"/>
            <person name="Wu L."/>
            <person name="Ma J."/>
        </authorList>
    </citation>
    <scope>NUCLEOTIDE SEQUENCE [LARGE SCALE GENOMIC DNA]</scope>
    <source>
        <strain evidence="3">CCUG 60523</strain>
    </source>
</reference>
<accession>A0ABV8AP54</accession>
<dbReference type="RefSeq" id="WP_377904549.1">
    <property type="nucleotide sequence ID" value="NZ_JBHRZS010000006.1"/>
</dbReference>
<evidence type="ECO:0000313" key="3">
    <source>
        <dbReference type="Proteomes" id="UP001595805"/>
    </source>
</evidence>
<sequence length="154" mass="16718">MKIVYFFFLVFTLSISAQAQNDNPPQTQSNSASESKRLKNILSAKIGLTDPVLALTYERLLTSNLGIEVQLGFLGGSIGPKVYLPAFRSEKVNFHTGVIIGSGYFAGGSYGYLPIGINRITKKGFVISLDVGPQYLIDSEEFLPGATFKIGKAF</sequence>
<keyword evidence="3" id="KW-1185">Reference proteome</keyword>
<feature type="signal peptide" evidence="1">
    <location>
        <begin position="1"/>
        <end position="19"/>
    </location>
</feature>
<feature type="chain" id="PRO_5046045150" description="DUF3575 domain-containing protein" evidence="1">
    <location>
        <begin position="20"/>
        <end position="154"/>
    </location>
</feature>
<comment type="caution">
    <text evidence="2">The sequence shown here is derived from an EMBL/GenBank/DDBJ whole genome shotgun (WGS) entry which is preliminary data.</text>
</comment>
<proteinExistence type="predicted"/>
<keyword evidence="1" id="KW-0732">Signal</keyword>
<dbReference type="EMBL" id="JBHRZS010000006">
    <property type="protein sequence ID" value="MFC3879793.1"/>
    <property type="molecule type" value="Genomic_DNA"/>
</dbReference>
<evidence type="ECO:0000256" key="1">
    <source>
        <dbReference type="SAM" id="SignalP"/>
    </source>
</evidence>
<evidence type="ECO:0008006" key="4">
    <source>
        <dbReference type="Google" id="ProtNLM"/>
    </source>
</evidence>